<dbReference type="AlphaFoldDB" id="K0R5Z5"/>
<comment type="caution">
    <text evidence="1">The sequence shown here is derived from an EMBL/GenBank/DDBJ whole genome shotgun (WGS) entry which is preliminary data.</text>
</comment>
<name>K0R5Z5_THAOC</name>
<dbReference type="EMBL" id="AGNL01047050">
    <property type="protein sequence ID" value="EJK47344.1"/>
    <property type="molecule type" value="Genomic_DNA"/>
</dbReference>
<reference evidence="1 2" key="1">
    <citation type="journal article" date="2012" name="Genome Biol.">
        <title>Genome and low-iron response of an oceanic diatom adapted to chronic iron limitation.</title>
        <authorList>
            <person name="Lommer M."/>
            <person name="Specht M."/>
            <person name="Roy A.S."/>
            <person name="Kraemer L."/>
            <person name="Andreson R."/>
            <person name="Gutowska M.A."/>
            <person name="Wolf J."/>
            <person name="Bergner S.V."/>
            <person name="Schilhabel M.B."/>
            <person name="Klostermeier U.C."/>
            <person name="Beiko R.G."/>
            <person name="Rosenstiel P."/>
            <person name="Hippler M."/>
            <person name="Laroche J."/>
        </authorList>
    </citation>
    <scope>NUCLEOTIDE SEQUENCE [LARGE SCALE GENOMIC DNA]</scope>
    <source>
        <strain evidence="1 2">CCMP1005</strain>
    </source>
</reference>
<feature type="non-terminal residue" evidence="1">
    <location>
        <position position="1"/>
    </location>
</feature>
<protein>
    <submittedName>
        <fullName evidence="1">Uncharacterized protein</fullName>
    </submittedName>
</protein>
<gene>
    <name evidence="1" type="ORF">THAOC_33939</name>
</gene>
<evidence type="ECO:0000313" key="2">
    <source>
        <dbReference type="Proteomes" id="UP000266841"/>
    </source>
</evidence>
<evidence type="ECO:0000313" key="1">
    <source>
        <dbReference type="EMBL" id="EJK47344.1"/>
    </source>
</evidence>
<proteinExistence type="predicted"/>
<organism evidence="1 2">
    <name type="scientific">Thalassiosira oceanica</name>
    <name type="common">Marine diatom</name>
    <dbReference type="NCBI Taxonomy" id="159749"/>
    <lineage>
        <taxon>Eukaryota</taxon>
        <taxon>Sar</taxon>
        <taxon>Stramenopiles</taxon>
        <taxon>Ochrophyta</taxon>
        <taxon>Bacillariophyta</taxon>
        <taxon>Coscinodiscophyceae</taxon>
        <taxon>Thalassiosirophycidae</taxon>
        <taxon>Thalassiosirales</taxon>
        <taxon>Thalassiosiraceae</taxon>
        <taxon>Thalassiosira</taxon>
    </lineage>
</organism>
<accession>K0R5Z5</accession>
<sequence>VETSSASRRLDVSTLPSLVESTTCVACTALPSSTGRSAPRVLVMGFFKFRVSWSGSMDSFINETIPITSAESEGETTLLEYIRSEISEARPNLQYADQDIQSIKDGSGSNKTRIAALPVSLFFESIKEICLSQTDRTAEKLDKPNKSTFNAATKVRAVATCDSCGAKRAVYSKNAVGQKGGPTKRQLENVETLLECGYVCGNPLGEGSGFLMRRALKGTTLRRTFPKCLTLEPIMKTQSFSCHCLILL</sequence>
<dbReference type="Proteomes" id="UP000266841">
    <property type="component" value="Unassembled WGS sequence"/>
</dbReference>
<keyword evidence="2" id="KW-1185">Reference proteome</keyword>